<organism evidence="1 2">
    <name type="scientific">Lentinula aff. detonsa</name>
    <dbReference type="NCBI Taxonomy" id="2804958"/>
    <lineage>
        <taxon>Eukaryota</taxon>
        <taxon>Fungi</taxon>
        <taxon>Dikarya</taxon>
        <taxon>Basidiomycota</taxon>
        <taxon>Agaricomycotina</taxon>
        <taxon>Agaricomycetes</taxon>
        <taxon>Agaricomycetidae</taxon>
        <taxon>Agaricales</taxon>
        <taxon>Marasmiineae</taxon>
        <taxon>Omphalotaceae</taxon>
        <taxon>Lentinula</taxon>
    </lineage>
</organism>
<name>A0AA38NBF6_9AGAR</name>
<accession>A0AA38NBF6</accession>
<comment type="caution">
    <text evidence="1">The sequence shown here is derived from an EMBL/GenBank/DDBJ whole genome shotgun (WGS) entry which is preliminary data.</text>
</comment>
<sequence>MPSFECISKLRAVDRDTVLNLTSKHCLVYNNSDTSVLAKKSRFPGNVAIVPASTIVFSLSAVLNRKRLAPELLINSHFAQHFAEFMRANADHLGLSFVSKLSISEAADSYPSINVRTNRNRLPFHDNFPVRVALRAIHLHYSVTTTKESDNNLFSSRLSLPYQSLVDNILRRFVTFHLVKRYPLVFGALCQQLDVEAPYFSNIFRSLQEMARRSRNPAFCAKFKQLIKVLKKQRQTEYASSLTELAAYLSKTDDDTEDVEPLQLSSETAFCLSMEKLFCDGIKRTTFKTTPVLPMTNSDTHDDEELSRDYTPEYTDQLDSADCIEHARSSSIFLPYNPTTLTSMREGALWNDYSDHYEDNRIQSTRNLDHERPELFKQSFSAVFWAEDHHSLDTFVPGARNGSMMIDFDADDDCITGDNDDNMFYLSSNSGLLPSFSPIHSQDKGFPKNLECQKSLFSDTEEEEIISTAFATPVFSEFGFASVDMNLDTDQDSDMDIDESTNTVEMPNLLLAEFRDIPDVLDLDSDTDSGALCRPNNCKHVPDFDRDKLGGLSITHGEDQFKFIDPSDVDRQTMDLYAANAPSVSLHASPTSTAFAFSASLAPPTIHSSRFNNSPTLDFDFGDSTTQEQQEHVGFAALNQADLRSDTGNNDVEDIDNALQSNFDSILADDDDEFDYDGQQIYDSPSCPISQATSQSSLASSISSTVYSPPSNTSSCFPFSSFESPLEPLDISVHEINTAAKPFESEVDLPIRLELELDSDEEFAREIKNAYSLRADTSSSKVTTSSSHLDVDMVIHNTDTSILTESGGLLLEIHKPLSLNNRPKTFLLDNKDHGECQKIFGEYEFKLDFEDDKDLYIRYEKWNTLPTATARSDSTMEGAQLDGLLRDEDKKTQGYQEICEGQQSVFQVGMCVASKEEGMNEEHEHILEF</sequence>
<gene>
    <name evidence="1" type="ORF">GGU10DRAFT_390979</name>
</gene>
<dbReference type="AlphaFoldDB" id="A0AA38NBF6"/>
<keyword evidence="2" id="KW-1185">Reference proteome</keyword>
<proteinExistence type="predicted"/>
<reference evidence="1" key="1">
    <citation type="submission" date="2022-08" db="EMBL/GenBank/DDBJ databases">
        <authorList>
            <consortium name="DOE Joint Genome Institute"/>
            <person name="Min B."/>
            <person name="Riley R."/>
            <person name="Sierra-Patev S."/>
            <person name="Naranjo-Ortiz M."/>
            <person name="Looney B."/>
            <person name="Konkel Z."/>
            <person name="Slot J.C."/>
            <person name="Sakamoto Y."/>
            <person name="Steenwyk J.L."/>
            <person name="Rokas A."/>
            <person name="Carro J."/>
            <person name="Camarero S."/>
            <person name="Ferreira P."/>
            <person name="Molpeceres G."/>
            <person name="Ruiz-Duenas F.J."/>
            <person name="Serrano A."/>
            <person name="Henrissat B."/>
            <person name="Drula E."/>
            <person name="Hughes K.W."/>
            <person name="Mata J.L."/>
            <person name="Ishikawa N.K."/>
            <person name="Vargas-Isla R."/>
            <person name="Ushijima S."/>
            <person name="Smith C.A."/>
            <person name="Ahrendt S."/>
            <person name="Andreopoulos W."/>
            <person name="He G."/>
            <person name="Labutti K."/>
            <person name="Lipzen A."/>
            <person name="Ng V."/>
            <person name="Sandor L."/>
            <person name="Barry K."/>
            <person name="Martinez A.T."/>
            <person name="Xiao Y."/>
            <person name="Gibbons J.G."/>
            <person name="Terashima K."/>
            <person name="Hibbett D.S."/>
            <person name="Grigoriev I.V."/>
        </authorList>
    </citation>
    <scope>NUCLEOTIDE SEQUENCE</scope>
    <source>
        <strain evidence="1">TFB10291</strain>
    </source>
</reference>
<protein>
    <submittedName>
        <fullName evidence="1">Uncharacterized protein</fullName>
    </submittedName>
</protein>
<dbReference type="Proteomes" id="UP001163798">
    <property type="component" value="Unassembled WGS sequence"/>
</dbReference>
<dbReference type="EMBL" id="MU793630">
    <property type="protein sequence ID" value="KAJ3780916.1"/>
    <property type="molecule type" value="Genomic_DNA"/>
</dbReference>
<evidence type="ECO:0000313" key="1">
    <source>
        <dbReference type="EMBL" id="KAJ3780916.1"/>
    </source>
</evidence>
<evidence type="ECO:0000313" key="2">
    <source>
        <dbReference type="Proteomes" id="UP001163798"/>
    </source>
</evidence>